<keyword evidence="2" id="KW-1185">Reference proteome</keyword>
<sequence length="187" mass="21012">MNTPTRTPPTNEQACQKDEEADIGLVHIDLVQRIEHLHGLIIRLYRDRTLPIKHHLKAVLGGLSDKASMIPGYEGPDKAISLGKAVLNTLGRHIDSGQVVMENQEAMLEELRTAELPADVIRECEGTQGEMREHVNVVQREAEVVAAAIGEVEKIWEKASTKEKEEYLEAMSRRTGKRKRGWRCGLM</sequence>
<dbReference type="EMBL" id="JAXOVC010000003">
    <property type="protein sequence ID" value="KAK4504070.1"/>
    <property type="molecule type" value="Genomic_DNA"/>
</dbReference>
<accession>A0ABR0ES42</accession>
<protein>
    <submittedName>
        <fullName evidence="1">Uncharacterized protein</fullName>
    </submittedName>
</protein>
<name>A0ABR0ES42_ZASCE</name>
<evidence type="ECO:0000313" key="1">
    <source>
        <dbReference type="EMBL" id="KAK4504070.1"/>
    </source>
</evidence>
<proteinExistence type="predicted"/>
<dbReference type="Proteomes" id="UP001305779">
    <property type="component" value="Unassembled WGS sequence"/>
</dbReference>
<organism evidence="1 2">
    <name type="scientific">Zasmidium cellare</name>
    <name type="common">Wine cellar mold</name>
    <name type="synonym">Racodium cellare</name>
    <dbReference type="NCBI Taxonomy" id="395010"/>
    <lineage>
        <taxon>Eukaryota</taxon>
        <taxon>Fungi</taxon>
        <taxon>Dikarya</taxon>
        <taxon>Ascomycota</taxon>
        <taxon>Pezizomycotina</taxon>
        <taxon>Dothideomycetes</taxon>
        <taxon>Dothideomycetidae</taxon>
        <taxon>Mycosphaerellales</taxon>
        <taxon>Mycosphaerellaceae</taxon>
        <taxon>Zasmidium</taxon>
    </lineage>
</organism>
<gene>
    <name evidence="1" type="ORF">PRZ48_004985</name>
</gene>
<reference evidence="1 2" key="1">
    <citation type="journal article" date="2023" name="G3 (Bethesda)">
        <title>A chromosome-level genome assembly of Zasmidium syzygii isolated from banana leaves.</title>
        <authorList>
            <person name="van Westerhoven A.C."/>
            <person name="Mehrabi R."/>
            <person name="Talebi R."/>
            <person name="Steentjes M.B.F."/>
            <person name="Corcolon B."/>
            <person name="Chong P.A."/>
            <person name="Kema G.H.J."/>
            <person name="Seidl M.F."/>
        </authorList>
    </citation>
    <scope>NUCLEOTIDE SEQUENCE [LARGE SCALE GENOMIC DNA]</scope>
    <source>
        <strain evidence="1 2">P124</strain>
    </source>
</reference>
<evidence type="ECO:0000313" key="2">
    <source>
        <dbReference type="Proteomes" id="UP001305779"/>
    </source>
</evidence>
<comment type="caution">
    <text evidence="1">The sequence shown here is derived from an EMBL/GenBank/DDBJ whole genome shotgun (WGS) entry which is preliminary data.</text>
</comment>